<gene>
    <name evidence="1" type="ORF">G436_1141</name>
</gene>
<dbReference type="AlphaFoldDB" id="A0A0M4NHY7"/>
<accession>A0A0M4NHY7</accession>
<evidence type="ECO:0000313" key="2">
    <source>
        <dbReference type="Proteomes" id="UP000056502"/>
    </source>
</evidence>
<sequence length="37" mass="4338">MSLNFCSSSHILEIDLKSSDSNFFQKNKSWIFLSNLR</sequence>
<reference evidence="1 2" key="1">
    <citation type="journal article" date="2015" name="Genome Announc.">
        <title>Whole-Genome Sequence of Leptospira interrogans Serovar Hardjo Subtype Hardjoprajitno Strain Norma, Isolated from Cattle in a Leptospirosis Outbreak in Brazil.</title>
        <authorList>
            <person name="Cosate M.R."/>
            <person name="Soares S.C."/>
            <person name="Mendes T.A."/>
            <person name="Raittz R.T."/>
            <person name="Moreira E.C."/>
            <person name="Leite R."/>
            <person name="Fernandes G.R."/>
            <person name="Haddad J.P."/>
            <person name="Ortega J.M."/>
        </authorList>
    </citation>
    <scope>NUCLEOTIDE SEQUENCE [LARGE SCALE GENOMIC DNA]</scope>
    <source>
        <strain evidence="1 2">Norma</strain>
    </source>
</reference>
<organism evidence="1">
    <name type="scientific">Leptospira interrogans serovar Hardjo str. Norma</name>
    <dbReference type="NCBI Taxonomy" id="1279460"/>
    <lineage>
        <taxon>Bacteria</taxon>
        <taxon>Pseudomonadati</taxon>
        <taxon>Spirochaetota</taxon>
        <taxon>Spirochaetia</taxon>
        <taxon>Leptospirales</taxon>
        <taxon>Leptospiraceae</taxon>
        <taxon>Leptospira</taxon>
    </lineage>
</organism>
<protein>
    <submittedName>
        <fullName evidence="1">Uncharacterized protein</fullName>
    </submittedName>
</protein>
<dbReference type="PATRIC" id="fig|1279460.3.peg.1149"/>
<dbReference type="EMBL" id="CP012603">
    <property type="protein sequence ID" value="ALE38347.1"/>
    <property type="molecule type" value="Genomic_DNA"/>
</dbReference>
<evidence type="ECO:0000313" key="1">
    <source>
        <dbReference type="EMBL" id="ALE38347.1"/>
    </source>
</evidence>
<dbReference type="Proteomes" id="UP000056502">
    <property type="component" value="Chromosome I"/>
</dbReference>
<name>A0A0M4NHY7_LEPIR</name>
<proteinExistence type="predicted"/>